<proteinExistence type="inferred from homology"/>
<dbReference type="GO" id="GO:0015935">
    <property type="term" value="C:small ribosomal subunit"/>
    <property type="evidence" value="ECO:0007669"/>
    <property type="project" value="TreeGrafter"/>
</dbReference>
<dbReference type="InterPro" id="IPR036510">
    <property type="entry name" value="Ribosomal_bS20_sf"/>
</dbReference>
<comment type="function">
    <text evidence="7">Binds directly to 16S ribosomal RNA.</text>
</comment>
<evidence type="ECO:0000256" key="5">
    <source>
        <dbReference type="ARBA" id="ARBA00023274"/>
    </source>
</evidence>
<comment type="similarity">
    <text evidence="1 7">Belongs to the bacterial ribosomal protein bS20 family.</text>
</comment>
<evidence type="ECO:0000256" key="2">
    <source>
        <dbReference type="ARBA" id="ARBA00022730"/>
    </source>
</evidence>
<dbReference type="InterPro" id="IPR002583">
    <property type="entry name" value="Ribosomal_bS20"/>
</dbReference>
<evidence type="ECO:0000256" key="1">
    <source>
        <dbReference type="ARBA" id="ARBA00007634"/>
    </source>
</evidence>
<evidence type="ECO:0000256" key="6">
    <source>
        <dbReference type="ARBA" id="ARBA00035136"/>
    </source>
</evidence>
<evidence type="ECO:0000256" key="7">
    <source>
        <dbReference type="HAMAP-Rule" id="MF_00500"/>
    </source>
</evidence>
<dbReference type="NCBIfam" id="TIGR00029">
    <property type="entry name" value="S20"/>
    <property type="match status" value="1"/>
</dbReference>
<accession>A0A1M6K8R5</accession>
<dbReference type="SUPFAM" id="SSF46992">
    <property type="entry name" value="Ribosomal protein S20"/>
    <property type="match status" value="1"/>
</dbReference>
<keyword evidence="4 7" id="KW-0689">Ribosomal protein</keyword>
<dbReference type="Pfam" id="PF01649">
    <property type="entry name" value="Ribosomal_S20p"/>
    <property type="match status" value="1"/>
</dbReference>
<keyword evidence="5 7" id="KW-0687">Ribonucleoprotein</keyword>
<sequence>MPNIKSAMKRVKVSRAKNLQNRMKKSELKTAIRRYREALAAKSDNAEVLLKIAIKKLDQAAAKKLIHKNAASRKKSQLMKAMKASV</sequence>
<evidence type="ECO:0000313" key="8">
    <source>
        <dbReference type="EMBL" id="SHJ55368.1"/>
    </source>
</evidence>
<dbReference type="AlphaFoldDB" id="A0A1M6K8R5"/>
<dbReference type="EMBL" id="FQZP01000071">
    <property type="protein sequence ID" value="SHJ55368.1"/>
    <property type="molecule type" value="Genomic_DNA"/>
</dbReference>
<dbReference type="PANTHER" id="PTHR33398:SF1">
    <property type="entry name" value="SMALL RIBOSOMAL SUBUNIT PROTEIN BS20C"/>
    <property type="match status" value="1"/>
</dbReference>
<dbReference type="GO" id="GO:0006412">
    <property type="term" value="P:translation"/>
    <property type="evidence" value="ECO:0007669"/>
    <property type="project" value="UniProtKB-UniRule"/>
</dbReference>
<dbReference type="PANTHER" id="PTHR33398">
    <property type="entry name" value="30S RIBOSOMAL PROTEIN S20"/>
    <property type="match status" value="1"/>
</dbReference>
<dbReference type="GO" id="GO:0003735">
    <property type="term" value="F:structural constituent of ribosome"/>
    <property type="evidence" value="ECO:0007669"/>
    <property type="project" value="InterPro"/>
</dbReference>
<keyword evidence="2 7" id="KW-0699">rRNA-binding</keyword>
<protein>
    <recommendedName>
        <fullName evidence="6 7">Small ribosomal subunit protein bS20</fullName>
    </recommendedName>
</protein>
<organism evidence="8 9">
    <name type="scientific">Thermoclostridium caenicola</name>
    <dbReference type="NCBI Taxonomy" id="659425"/>
    <lineage>
        <taxon>Bacteria</taxon>
        <taxon>Bacillati</taxon>
        <taxon>Bacillota</taxon>
        <taxon>Clostridia</taxon>
        <taxon>Eubacteriales</taxon>
        <taxon>Oscillospiraceae</taxon>
        <taxon>Thermoclostridium</taxon>
    </lineage>
</organism>
<keyword evidence="3 7" id="KW-0694">RNA-binding</keyword>
<name>A0A1M6K8R5_9FIRM</name>
<dbReference type="GO" id="GO:0005829">
    <property type="term" value="C:cytosol"/>
    <property type="evidence" value="ECO:0007669"/>
    <property type="project" value="TreeGrafter"/>
</dbReference>
<dbReference type="Gene3D" id="1.20.58.110">
    <property type="entry name" value="Ribosomal protein S20"/>
    <property type="match status" value="1"/>
</dbReference>
<gene>
    <name evidence="7" type="primary">rpsT</name>
    <name evidence="8" type="ORF">SAMN05444373_10711</name>
</gene>
<dbReference type="GO" id="GO:0070181">
    <property type="term" value="F:small ribosomal subunit rRNA binding"/>
    <property type="evidence" value="ECO:0007669"/>
    <property type="project" value="TreeGrafter"/>
</dbReference>
<dbReference type="Proteomes" id="UP000324781">
    <property type="component" value="Unassembled WGS sequence"/>
</dbReference>
<dbReference type="RefSeq" id="WP_149679652.1">
    <property type="nucleotide sequence ID" value="NZ_DAONMB010000131.1"/>
</dbReference>
<evidence type="ECO:0000256" key="3">
    <source>
        <dbReference type="ARBA" id="ARBA00022884"/>
    </source>
</evidence>
<dbReference type="HAMAP" id="MF_00500">
    <property type="entry name" value="Ribosomal_bS20"/>
    <property type="match status" value="1"/>
</dbReference>
<evidence type="ECO:0000313" key="9">
    <source>
        <dbReference type="Proteomes" id="UP000324781"/>
    </source>
</evidence>
<dbReference type="OrthoDB" id="9808392at2"/>
<evidence type="ECO:0000256" key="4">
    <source>
        <dbReference type="ARBA" id="ARBA00022980"/>
    </source>
</evidence>
<keyword evidence="9" id="KW-1185">Reference proteome</keyword>
<reference evidence="8 9" key="1">
    <citation type="submission" date="2016-11" db="EMBL/GenBank/DDBJ databases">
        <authorList>
            <person name="Varghese N."/>
            <person name="Submissions S."/>
        </authorList>
    </citation>
    <scope>NUCLEOTIDE SEQUENCE [LARGE SCALE GENOMIC DNA]</scope>
    <source>
        <strain evidence="8 9">DSM 19027</strain>
    </source>
</reference>